<gene>
    <name evidence="2" type="ORF">EVAR_20855_1</name>
</gene>
<reference evidence="2 3" key="1">
    <citation type="journal article" date="2019" name="Commun. Biol.">
        <title>The bagworm genome reveals a unique fibroin gene that provides high tensile strength.</title>
        <authorList>
            <person name="Kono N."/>
            <person name="Nakamura H."/>
            <person name="Ohtoshi R."/>
            <person name="Tomita M."/>
            <person name="Numata K."/>
            <person name="Arakawa K."/>
        </authorList>
    </citation>
    <scope>NUCLEOTIDE SEQUENCE [LARGE SCALE GENOMIC DNA]</scope>
</reference>
<evidence type="ECO:0000313" key="3">
    <source>
        <dbReference type="Proteomes" id="UP000299102"/>
    </source>
</evidence>
<organism evidence="2 3">
    <name type="scientific">Eumeta variegata</name>
    <name type="common">Bagworm moth</name>
    <name type="synonym">Eumeta japonica</name>
    <dbReference type="NCBI Taxonomy" id="151549"/>
    <lineage>
        <taxon>Eukaryota</taxon>
        <taxon>Metazoa</taxon>
        <taxon>Ecdysozoa</taxon>
        <taxon>Arthropoda</taxon>
        <taxon>Hexapoda</taxon>
        <taxon>Insecta</taxon>
        <taxon>Pterygota</taxon>
        <taxon>Neoptera</taxon>
        <taxon>Endopterygota</taxon>
        <taxon>Lepidoptera</taxon>
        <taxon>Glossata</taxon>
        <taxon>Ditrysia</taxon>
        <taxon>Tineoidea</taxon>
        <taxon>Psychidae</taxon>
        <taxon>Oiketicinae</taxon>
        <taxon>Eumeta</taxon>
    </lineage>
</organism>
<dbReference type="Proteomes" id="UP000299102">
    <property type="component" value="Unassembled WGS sequence"/>
</dbReference>
<accession>A0A4C1UEH5</accession>
<proteinExistence type="predicted"/>
<feature type="region of interest" description="Disordered" evidence="1">
    <location>
        <begin position="47"/>
        <end position="66"/>
    </location>
</feature>
<sequence length="150" mass="17277">MVMVFSASANHDGDSWSPPEPGRRCPLRWSSESFRMCRQQNCETLDGTRGSAGGGDGRYYRARDPPRQGHVRADRCVEISTIVRHFRNLGSRLRAFNIEIIEAQPKLAQRFVSNFYAKKVLCTVSFAEVTERPRGLKRRRRRPPDELRLL</sequence>
<feature type="region of interest" description="Disordered" evidence="1">
    <location>
        <begin position="1"/>
        <end position="22"/>
    </location>
</feature>
<protein>
    <submittedName>
        <fullName evidence="2">Uncharacterized protein</fullName>
    </submittedName>
</protein>
<evidence type="ECO:0000256" key="1">
    <source>
        <dbReference type="SAM" id="MobiDB-lite"/>
    </source>
</evidence>
<dbReference type="EMBL" id="BGZK01000162">
    <property type="protein sequence ID" value="GBP24530.1"/>
    <property type="molecule type" value="Genomic_DNA"/>
</dbReference>
<keyword evidence="3" id="KW-1185">Reference proteome</keyword>
<comment type="caution">
    <text evidence="2">The sequence shown here is derived from an EMBL/GenBank/DDBJ whole genome shotgun (WGS) entry which is preliminary data.</text>
</comment>
<dbReference type="AlphaFoldDB" id="A0A4C1UEH5"/>
<evidence type="ECO:0000313" key="2">
    <source>
        <dbReference type="EMBL" id="GBP24530.1"/>
    </source>
</evidence>
<name>A0A4C1UEH5_EUMVA</name>